<proteinExistence type="predicted"/>
<protein>
    <submittedName>
        <fullName evidence="1">Uncharacterized protein</fullName>
    </submittedName>
</protein>
<reference evidence="1" key="1">
    <citation type="submission" date="2022-02" db="EMBL/GenBank/DDBJ databases">
        <title>Towards deciphering the DNA virus diversity associated with rodent species in the families Cricetidae and Heteromyidae.</title>
        <authorList>
            <person name="Lund M."/>
            <person name="Larsen B.B."/>
            <person name="Gryseels S."/>
            <person name="Kraberger S."/>
            <person name="Rowsey D.M."/>
            <person name="Steger L."/>
            <person name="Yule K.M."/>
            <person name="Upham N.S."/>
            <person name="Worobey M."/>
            <person name="Van Doorslaer K."/>
            <person name="Varsani A."/>
        </authorList>
    </citation>
    <scope>NUCLEOTIDE SEQUENCE</scope>
    <source>
        <strain evidence="1">UA23Rod_1661</strain>
    </source>
</reference>
<dbReference type="EMBL" id="OM869602">
    <property type="protein sequence ID" value="UPW36489.1"/>
    <property type="molecule type" value="Genomic_DNA"/>
</dbReference>
<accession>A0A976R748</accession>
<sequence length="157" mass="18176">MEEDWFDTYDYIEYDEESGIWQPVDPKLFLEQSYQINQQLSTEENTPPTMIKVKKATSPVKEKEQWSHQRVAPNVVTLSNTKYIRQCVTKELLPPNSYVIVPVQEYQCFRNGSKDFRFGAPCVILIDPSHCLGSVMDFGKELDQHFGFTSPEDTVNS</sequence>
<evidence type="ECO:0000313" key="1">
    <source>
        <dbReference type="EMBL" id="UPW36489.1"/>
    </source>
</evidence>
<organism evidence="1">
    <name type="scientific">Dipodfec virus UA23Rod_1661</name>
    <dbReference type="NCBI Taxonomy" id="2929254"/>
    <lineage>
        <taxon>Viruses</taxon>
        <taxon>Monodnaviria</taxon>
        <taxon>Shotokuvirae</taxon>
        <taxon>Cressdnaviricota</taxon>
    </lineage>
</organism>
<name>A0A976R748_9VIRU</name>